<dbReference type="GO" id="GO:0004674">
    <property type="term" value="F:protein serine/threonine kinase activity"/>
    <property type="evidence" value="ECO:0007669"/>
    <property type="project" value="TreeGrafter"/>
</dbReference>
<dbReference type="GO" id="GO:0044773">
    <property type="term" value="P:mitotic DNA damage checkpoint signaling"/>
    <property type="evidence" value="ECO:0007669"/>
    <property type="project" value="TreeGrafter"/>
</dbReference>
<proteinExistence type="predicted"/>
<dbReference type="SUPFAM" id="SSF56112">
    <property type="entry name" value="Protein kinase-like (PK-like)"/>
    <property type="match status" value="1"/>
</dbReference>
<dbReference type="EMBL" id="WVTA01000003">
    <property type="protein sequence ID" value="KAK3215207.1"/>
    <property type="molecule type" value="Genomic_DNA"/>
</dbReference>
<dbReference type="GO" id="GO:0005634">
    <property type="term" value="C:nucleus"/>
    <property type="evidence" value="ECO:0007669"/>
    <property type="project" value="TreeGrafter"/>
</dbReference>
<name>A0AAN6M6J8_9PLEO</name>
<dbReference type="PANTHER" id="PTHR44167:SF24">
    <property type="entry name" value="SERINE_THREONINE-PROTEIN KINASE CHK2"/>
    <property type="match status" value="1"/>
</dbReference>
<sequence length="369" mass="42560">MSINWAQRKVEGKSFIERFTRKRFIHDGSDGSVYQWENKTTGELVAVKDSKPSRAHKNSNEIIRYLNVPAHENIIGFLGYLGVRDWTPAGPALIFEYCEYGDAYEYRHYMVRQEARVPEISIWKFMRDVSLGLDWIHNHCEHSYVLGDLKPENVLVFPEQDWDKQAPPLLPTFKICDFGRMEISDTVNKFNGTVEFGPPMAERNMVQTCKADVFSLGSTIQWLAFGVFPQMSNEEFIEYAKDKHARLITLSELRDNRREQWRVFIPPKYRPLNASMEEQREIWGLKYPQPPFSNLLNGWYKKLCEEDPAIRIGSDVLAEFFVPVADLEIERLKAARSLAAATGENQEAETIIVDEEDDVLTRGLGGIAL</sequence>
<dbReference type="Proteomes" id="UP001280581">
    <property type="component" value="Unassembled WGS sequence"/>
</dbReference>
<dbReference type="InterPro" id="IPR000719">
    <property type="entry name" value="Prot_kinase_dom"/>
</dbReference>
<dbReference type="InterPro" id="IPR011009">
    <property type="entry name" value="Kinase-like_dom_sf"/>
</dbReference>
<reference evidence="2 3" key="1">
    <citation type="submission" date="2021-02" db="EMBL/GenBank/DDBJ databases">
        <title>Genome assembly of Pseudopithomyces chartarum.</title>
        <authorList>
            <person name="Jauregui R."/>
            <person name="Singh J."/>
            <person name="Voisey C."/>
        </authorList>
    </citation>
    <scope>NUCLEOTIDE SEQUENCE [LARGE SCALE GENOMIC DNA]</scope>
    <source>
        <strain evidence="2 3">AGR01</strain>
    </source>
</reference>
<accession>A0AAN6M6J8</accession>
<evidence type="ECO:0000259" key="1">
    <source>
        <dbReference type="PROSITE" id="PS50011"/>
    </source>
</evidence>
<evidence type="ECO:0000313" key="3">
    <source>
        <dbReference type="Proteomes" id="UP001280581"/>
    </source>
</evidence>
<organism evidence="2 3">
    <name type="scientific">Pseudopithomyces chartarum</name>
    <dbReference type="NCBI Taxonomy" id="1892770"/>
    <lineage>
        <taxon>Eukaryota</taxon>
        <taxon>Fungi</taxon>
        <taxon>Dikarya</taxon>
        <taxon>Ascomycota</taxon>
        <taxon>Pezizomycotina</taxon>
        <taxon>Dothideomycetes</taxon>
        <taxon>Pleosporomycetidae</taxon>
        <taxon>Pleosporales</taxon>
        <taxon>Massarineae</taxon>
        <taxon>Didymosphaeriaceae</taxon>
        <taxon>Pseudopithomyces</taxon>
    </lineage>
</organism>
<gene>
    <name evidence="2" type="ORF">GRF29_19g2522371</name>
</gene>
<dbReference type="CDD" id="cd00180">
    <property type="entry name" value="PKc"/>
    <property type="match status" value="1"/>
</dbReference>
<dbReference type="GO" id="GO:0005524">
    <property type="term" value="F:ATP binding"/>
    <property type="evidence" value="ECO:0007669"/>
    <property type="project" value="InterPro"/>
</dbReference>
<dbReference type="AlphaFoldDB" id="A0AAN6M6J8"/>
<dbReference type="SMART" id="SM00220">
    <property type="entry name" value="S_TKc"/>
    <property type="match status" value="1"/>
</dbReference>
<dbReference type="Gene3D" id="1.10.510.10">
    <property type="entry name" value="Transferase(Phosphotransferase) domain 1"/>
    <property type="match status" value="1"/>
</dbReference>
<evidence type="ECO:0000313" key="2">
    <source>
        <dbReference type="EMBL" id="KAK3215207.1"/>
    </source>
</evidence>
<dbReference type="Pfam" id="PF00069">
    <property type="entry name" value="Pkinase"/>
    <property type="match status" value="1"/>
</dbReference>
<dbReference type="PROSITE" id="PS50011">
    <property type="entry name" value="PROTEIN_KINASE_DOM"/>
    <property type="match status" value="1"/>
</dbReference>
<dbReference type="PANTHER" id="PTHR44167">
    <property type="entry name" value="OVARIAN-SPECIFIC SERINE/THREONINE-PROTEIN KINASE LOK-RELATED"/>
    <property type="match status" value="1"/>
</dbReference>
<protein>
    <recommendedName>
        <fullName evidence="1">Protein kinase domain-containing protein</fullName>
    </recommendedName>
</protein>
<feature type="domain" description="Protein kinase" evidence="1">
    <location>
        <begin position="19"/>
        <end position="321"/>
    </location>
</feature>
<keyword evidence="3" id="KW-1185">Reference proteome</keyword>
<comment type="caution">
    <text evidence="2">The sequence shown here is derived from an EMBL/GenBank/DDBJ whole genome shotgun (WGS) entry which is preliminary data.</text>
</comment>